<proteinExistence type="predicted"/>
<dbReference type="Proteomes" id="UP001193389">
    <property type="component" value="Chromosome"/>
</dbReference>
<gene>
    <name evidence="2" type="ORF">AQPE_0190</name>
</gene>
<accession>A0A5K7S3D4</accession>
<name>A0A5K7S3D4_9BACT</name>
<dbReference type="KEGG" id="anf:AQPE_0190"/>
<reference evidence="2" key="1">
    <citation type="journal article" date="2020" name="Int. J. Syst. Evol. Microbiol.">
        <title>Aquipluma nitroreducens gen. nov. sp. nov., a novel facultatively anaerobic bacterium isolated from a freshwater lake.</title>
        <authorList>
            <person name="Watanabe M."/>
            <person name="Kojima H."/>
            <person name="Fukui M."/>
        </authorList>
    </citation>
    <scope>NUCLEOTIDE SEQUENCE</scope>
    <source>
        <strain evidence="2">MeG22</strain>
    </source>
</reference>
<evidence type="ECO:0000313" key="3">
    <source>
        <dbReference type="Proteomes" id="UP001193389"/>
    </source>
</evidence>
<dbReference type="InterPro" id="IPR026444">
    <property type="entry name" value="Secre_tail"/>
</dbReference>
<keyword evidence="3" id="KW-1185">Reference proteome</keyword>
<evidence type="ECO:0000313" key="2">
    <source>
        <dbReference type="EMBL" id="BBE16053.1"/>
    </source>
</evidence>
<dbReference type="EMBL" id="AP018694">
    <property type="protein sequence ID" value="BBE16053.1"/>
    <property type="molecule type" value="Genomic_DNA"/>
</dbReference>
<sequence>MASIKCVSPQKRINAPNSQNTVVRPYSSSCGWGTQGSASVIISSSVIPSVSIIATPASIITLGQLVAFTTNPVNGGTTPSFQWSINGVIVGNSSPNYSTSTLLDGQIVSCHLTSNNPCANPLTAVSNSIIMKVGFPVNSEVIYMSDLIKVYPNPTSGIITIEGLPETKKSTIAIYSDNGKLIMKKSTIAIYSDNGKLIMKKSTYSKQEEVDISKQVSGHYLLIINKQSVKIIKK</sequence>
<organism evidence="2 3">
    <name type="scientific">Aquipluma nitroreducens</name>
    <dbReference type="NCBI Taxonomy" id="2010828"/>
    <lineage>
        <taxon>Bacteria</taxon>
        <taxon>Pseudomonadati</taxon>
        <taxon>Bacteroidota</taxon>
        <taxon>Bacteroidia</taxon>
        <taxon>Marinilabiliales</taxon>
        <taxon>Prolixibacteraceae</taxon>
        <taxon>Aquipluma</taxon>
    </lineage>
</organism>
<dbReference type="Pfam" id="PF18962">
    <property type="entry name" value="Por_Secre_tail"/>
    <property type="match status" value="1"/>
</dbReference>
<protein>
    <submittedName>
        <fullName evidence="2">Mucin 5B</fullName>
    </submittedName>
</protein>
<feature type="domain" description="Secretion system C-terminal sorting" evidence="1">
    <location>
        <begin position="150"/>
        <end position="234"/>
    </location>
</feature>
<dbReference type="RefSeq" id="WP_318349164.1">
    <property type="nucleotide sequence ID" value="NZ_AP018694.1"/>
</dbReference>
<dbReference type="AlphaFoldDB" id="A0A5K7S3D4"/>
<evidence type="ECO:0000259" key="1">
    <source>
        <dbReference type="Pfam" id="PF18962"/>
    </source>
</evidence>